<feature type="compositionally biased region" description="Low complexity" evidence="1">
    <location>
        <begin position="346"/>
        <end position="364"/>
    </location>
</feature>
<reference evidence="4" key="1">
    <citation type="submission" date="2015-07" db="EMBL/GenBank/DDBJ databases">
        <title>Lactobacillus ginsenosidimutans/EMML 3141/ whole genome sequencing.</title>
        <authorList>
            <person name="Kim M.K."/>
            <person name="Im W.-T."/>
            <person name="Srinivasan S."/>
            <person name="Lee J.-J."/>
        </authorList>
    </citation>
    <scope>NUCLEOTIDE SEQUENCE [LARGE SCALE GENOMIC DNA]</scope>
    <source>
        <strain evidence="4">EMML 3041</strain>
    </source>
</reference>
<evidence type="ECO:0000313" key="4">
    <source>
        <dbReference type="Proteomes" id="UP000036106"/>
    </source>
</evidence>
<dbReference type="OrthoDB" id="2279126at2"/>
<evidence type="ECO:0000313" key="3">
    <source>
        <dbReference type="EMBL" id="AKP67244.1"/>
    </source>
</evidence>
<dbReference type="RefSeq" id="WP_048704426.1">
    <property type="nucleotide sequence ID" value="NZ_CP012034.1"/>
</dbReference>
<evidence type="ECO:0000256" key="1">
    <source>
        <dbReference type="SAM" id="MobiDB-lite"/>
    </source>
</evidence>
<dbReference type="KEGG" id="lgn:ABM34_06625"/>
<organism evidence="3 4">
    <name type="scientific">Companilactobacillus ginsenosidimutans</name>
    <dbReference type="NCBI Taxonomy" id="1007676"/>
    <lineage>
        <taxon>Bacteria</taxon>
        <taxon>Bacillati</taxon>
        <taxon>Bacillota</taxon>
        <taxon>Bacilli</taxon>
        <taxon>Lactobacillales</taxon>
        <taxon>Lactobacillaceae</taxon>
        <taxon>Companilactobacillus</taxon>
    </lineage>
</organism>
<gene>
    <name evidence="3" type="ORF">ABM34_06625</name>
</gene>
<name>A0A0H4QFQ2_9LACO</name>
<feature type="signal peptide" evidence="2">
    <location>
        <begin position="1"/>
        <end position="26"/>
    </location>
</feature>
<dbReference type="PATRIC" id="fig|1007676.4.peg.1317"/>
<feature type="chain" id="PRO_5005208408" description="Surface layer protein A domain-containing protein" evidence="2">
    <location>
        <begin position="27"/>
        <end position="521"/>
    </location>
</feature>
<dbReference type="Proteomes" id="UP000036106">
    <property type="component" value="Chromosome"/>
</dbReference>
<feature type="region of interest" description="Disordered" evidence="1">
    <location>
        <begin position="340"/>
        <end position="373"/>
    </location>
</feature>
<evidence type="ECO:0008006" key="5">
    <source>
        <dbReference type="Google" id="ProtNLM"/>
    </source>
</evidence>
<keyword evidence="2" id="KW-0732">Signal</keyword>
<protein>
    <recommendedName>
        <fullName evidence="5">Surface layer protein A domain-containing protein</fullName>
    </recommendedName>
</protein>
<evidence type="ECO:0000256" key="2">
    <source>
        <dbReference type="SAM" id="SignalP"/>
    </source>
</evidence>
<keyword evidence="4" id="KW-1185">Reference proteome</keyword>
<accession>A0A0H4QFQ2</accession>
<dbReference type="AlphaFoldDB" id="A0A0H4QFQ2"/>
<sequence>MRKIKFAGLAAATLLALTPATTTTFASSTNGEQVRTSQSVGASNSLSDIFNTVKGVVDKIIQAVQNNNKPAVTPTPADNAVAVLNGLKNVNYDENHPVLLKSSEVSKYYGTITGYQLAELLHLLNLTTQTQGQTIDTSGLSYSIGSDGLSTGDLNKKIDNILNGNGLSVKLTITAKDSSGNVKASKDIIFTNNTKTISQTNNLKIDYKTPINVAVGSNTIDLSLSGSGMSNTTVTDNNGNNVAYSADPGQFYSNADNARDFKNPINLNGKFTQKGAKYYQPVTLDFGSNSGVNVYQISQNVFNYGSSVFKLNGNNVVGNQINQNGKTNSVTYVREITVGVDQPNSNNNNNNQNNNNNNQNNNQNPAPSVGVWKSTDQSGVLTVNSSVADLVDGSSSYTARSLAPNSRWVTDQYRVNSATGQKQYHVSTNEWVDASDVTFRDQATRFFTNVLQLPGFQTVSLAGPDAFIYQLFNQDGIRVDRGLPGNTAWATDQRATDAQGNIYYRVSTNEWILRGNGVSVY</sequence>
<proteinExistence type="predicted"/>
<dbReference type="EMBL" id="CP012034">
    <property type="protein sequence ID" value="AKP67244.1"/>
    <property type="molecule type" value="Genomic_DNA"/>
</dbReference>